<feature type="transmembrane region" description="Helical" evidence="2">
    <location>
        <begin position="315"/>
        <end position="336"/>
    </location>
</feature>
<feature type="compositionally biased region" description="Pro residues" evidence="1">
    <location>
        <begin position="387"/>
        <end position="409"/>
    </location>
</feature>
<dbReference type="InterPro" id="IPR052173">
    <property type="entry name" value="Beta-lactam_resp_regulator"/>
</dbReference>
<evidence type="ECO:0000313" key="5">
    <source>
        <dbReference type="Proteomes" id="UP000695802"/>
    </source>
</evidence>
<proteinExistence type="predicted"/>
<feature type="domain" description="Peptidase M56" evidence="3">
    <location>
        <begin position="17"/>
        <end position="310"/>
    </location>
</feature>
<feature type="region of interest" description="Disordered" evidence="1">
    <location>
        <begin position="386"/>
        <end position="424"/>
    </location>
</feature>
<keyword evidence="2" id="KW-0472">Membrane</keyword>
<dbReference type="EMBL" id="JAFIWB010000043">
    <property type="protein sequence ID" value="MBN6104869.1"/>
    <property type="molecule type" value="Genomic_DNA"/>
</dbReference>
<reference evidence="4 5" key="1">
    <citation type="submission" date="2021-02" db="EMBL/GenBank/DDBJ databases">
        <title>Taxonomically Unique Crown Gall-Associated Xanthomonas Stains Have Deficiency in Virulence Repertories.</title>
        <authorList>
            <person name="Mafakheri H."/>
            <person name="Taghavi S.M."/>
            <person name="Dimkic I."/>
            <person name="Nemanja K."/>
            <person name="Osdaghi E."/>
        </authorList>
    </citation>
    <scope>NUCLEOTIDE SEQUENCE [LARGE SCALE GENOMIC DNA]</scope>
    <source>
        <strain evidence="4 5">FX4</strain>
    </source>
</reference>
<feature type="transmembrane region" description="Helical" evidence="2">
    <location>
        <begin position="116"/>
        <end position="134"/>
    </location>
</feature>
<dbReference type="PANTHER" id="PTHR34978:SF3">
    <property type="entry name" value="SLR0241 PROTEIN"/>
    <property type="match status" value="1"/>
</dbReference>
<keyword evidence="2" id="KW-1133">Transmembrane helix</keyword>
<gene>
    <name evidence="4" type="ORF">JR064_22140</name>
</gene>
<evidence type="ECO:0000256" key="2">
    <source>
        <dbReference type="SAM" id="Phobius"/>
    </source>
</evidence>
<protein>
    <recommendedName>
        <fullName evidence="3">Peptidase M56 domain-containing protein</fullName>
    </recommendedName>
</protein>
<feature type="transmembrane region" description="Helical" evidence="2">
    <location>
        <begin position="49"/>
        <end position="69"/>
    </location>
</feature>
<keyword evidence="5" id="KW-1185">Reference proteome</keyword>
<dbReference type="RefSeq" id="WP_206231162.1">
    <property type="nucleotide sequence ID" value="NZ_JAFIWB010000043.1"/>
</dbReference>
<accession>A0ABS3B8C4</accession>
<evidence type="ECO:0000313" key="4">
    <source>
        <dbReference type="EMBL" id="MBN6104869.1"/>
    </source>
</evidence>
<name>A0ABS3B8C4_9XANT</name>
<comment type="caution">
    <text evidence="4">The sequence shown here is derived from an EMBL/GenBank/DDBJ whole genome shotgun (WGS) entry which is preliminary data.</text>
</comment>
<dbReference type="Pfam" id="PF05569">
    <property type="entry name" value="Peptidase_M56"/>
    <property type="match status" value="1"/>
</dbReference>
<sequence>MDTIFGTTLFETLLSRLLATSVQAAILVAAIWALCRWLPALPAATRCRLWWLVGAQTVLGLLWAGALQLPVLPAAPARTAIAATALPAASLQDADAATAASPRAATQQAAAAAPLSWAQVLVALWLSGVLLGALRSGHAYRASRRLVRTSTPCTDAALLGALRLAAEAHGLRQPPQLRLSAQIDSPQLIGPWRPVLLLPARRLAAMHADDLDMALTHELVHLQRRDLWWGLLPTLAQHLFFFHPLVHLAVREYALAREAACDAAVVAGHRHCRHNYARLLVQLGVAPRPAAGVASASPSFVSLKRRLLMLQSTASFSRLGAGLITAAIALAGVMPLRLVAKPAPAPANAAAVAAPAAAPATPATPAAAAPAAKATSIVASVLARPAPAAPASPPEPPTAPVPPPAPAAPPETDAPLLTQGRMSLSPHNDRDAYVLVQDGHNLMDASLDDLREARRLAGNDGEILWLRHAGHRYVVRDPAALARFQALHAQSLELADAQAELGDQQGDLGERQGDLGERMAELSAQMAESAARQAEAAVAASRGAASQAQIERMAAQRATEQMRRQDLGKKIQDLARQQAQLGLEQSRLGKQQADASVRARQQAEELIREAIAQGLATPIGG</sequence>
<dbReference type="CDD" id="cd07341">
    <property type="entry name" value="M56_BlaR1_MecR1_like"/>
    <property type="match status" value="1"/>
</dbReference>
<dbReference type="PANTHER" id="PTHR34978">
    <property type="entry name" value="POSSIBLE SENSOR-TRANSDUCER PROTEIN BLAR"/>
    <property type="match status" value="1"/>
</dbReference>
<dbReference type="InterPro" id="IPR008756">
    <property type="entry name" value="Peptidase_M56"/>
</dbReference>
<organism evidence="4 5">
    <name type="scientific">Xanthomonas bonasiae</name>
    <dbReference type="NCBI Taxonomy" id="2810351"/>
    <lineage>
        <taxon>Bacteria</taxon>
        <taxon>Pseudomonadati</taxon>
        <taxon>Pseudomonadota</taxon>
        <taxon>Gammaproteobacteria</taxon>
        <taxon>Lysobacterales</taxon>
        <taxon>Lysobacteraceae</taxon>
        <taxon>Xanthomonas</taxon>
    </lineage>
</organism>
<keyword evidence="2" id="KW-0812">Transmembrane</keyword>
<dbReference type="Proteomes" id="UP000695802">
    <property type="component" value="Unassembled WGS sequence"/>
</dbReference>
<evidence type="ECO:0000259" key="3">
    <source>
        <dbReference type="Pfam" id="PF05569"/>
    </source>
</evidence>
<feature type="transmembrane region" description="Helical" evidence="2">
    <location>
        <begin position="17"/>
        <end position="37"/>
    </location>
</feature>
<evidence type="ECO:0000256" key="1">
    <source>
        <dbReference type="SAM" id="MobiDB-lite"/>
    </source>
</evidence>